<keyword evidence="9" id="KW-1278">Translocase</keyword>
<keyword evidence="2" id="KW-0813">Transport</keyword>
<dbReference type="GO" id="GO:0005524">
    <property type="term" value="F:ATP binding"/>
    <property type="evidence" value="ECO:0007669"/>
    <property type="project" value="UniProtKB-KW"/>
</dbReference>
<dbReference type="PROSITE" id="PS50893">
    <property type="entry name" value="ABC_TRANSPORTER_2"/>
    <property type="match status" value="2"/>
</dbReference>
<dbReference type="SUPFAM" id="SSF52540">
    <property type="entry name" value="P-loop containing nucleoside triphosphate hydrolases"/>
    <property type="match status" value="2"/>
</dbReference>
<evidence type="ECO:0000256" key="10">
    <source>
        <dbReference type="ARBA" id="ARBA00023136"/>
    </source>
</evidence>
<keyword evidence="6" id="KW-0677">Repeat</keyword>
<evidence type="ECO:0000256" key="5">
    <source>
        <dbReference type="ARBA" id="ARBA00022597"/>
    </source>
</evidence>
<evidence type="ECO:0000259" key="11">
    <source>
        <dbReference type="PROSITE" id="PS50893"/>
    </source>
</evidence>
<accession>A0A246WSD6</accession>
<comment type="subcellular location">
    <subcellularLocation>
        <location evidence="1">Cell membrane</location>
        <topology evidence="1">Peripheral membrane protein</topology>
    </subcellularLocation>
</comment>
<dbReference type="GO" id="GO:0005886">
    <property type="term" value="C:plasma membrane"/>
    <property type="evidence" value="ECO:0007669"/>
    <property type="project" value="UniProtKB-SubCell"/>
</dbReference>
<evidence type="ECO:0000256" key="1">
    <source>
        <dbReference type="ARBA" id="ARBA00004202"/>
    </source>
</evidence>
<evidence type="ECO:0000256" key="4">
    <source>
        <dbReference type="ARBA" id="ARBA00022519"/>
    </source>
</evidence>
<evidence type="ECO:0000256" key="6">
    <source>
        <dbReference type="ARBA" id="ARBA00022737"/>
    </source>
</evidence>
<keyword evidence="3" id="KW-1003">Cell membrane</keyword>
<comment type="caution">
    <text evidence="12">The sequence shown here is derived from an EMBL/GenBank/DDBJ whole genome shotgun (WGS) entry which is preliminary data.</text>
</comment>
<reference evidence="12 13" key="1">
    <citation type="submission" date="2017-06" db="EMBL/GenBank/DDBJ databases">
        <title>Herbaspirillum phytohormonus sp. nov., isolated from the root nodule of Robinia pseudoacacia in lead-zinc mine.</title>
        <authorList>
            <person name="Fan M."/>
            <person name="Lin Y."/>
        </authorList>
    </citation>
    <scope>NUCLEOTIDE SEQUENCE [LARGE SCALE GENOMIC DNA]</scope>
    <source>
        <strain evidence="12 13">HZ10</strain>
    </source>
</reference>
<evidence type="ECO:0000313" key="13">
    <source>
        <dbReference type="Proteomes" id="UP000197596"/>
    </source>
</evidence>
<sequence length="533" mass="57283">MTTNPILQMSGICKAFGATRALVDMKLTVRPGEIHALMGENGAGKSTLMKVLSGVYAPDRGEILLDGKPVSLRDPGASRAAGINLIYQELAIAPNISVAANVFMGSELRTRLGLIDHAGMRRRTDAVLSQLGAGFRATDRAGRLSIAEQQQVEIARALVHRSRIVIMDEPTAALSERETEHLFAVVRRLRDEGLAIIYISHRMAEVYALADRVTVLRDGGFVGELTPAEVNPNRIVQMMVGRSLSDFYQHERMAPEEAARRQPMLEARDVGGGKVRPSSFQVRLGEVLGFAGLVGAGRTELARLLFGADPKTSGEIRLDGQVIATPDPRAAMRHGIAYVPEDRKGQGLFLQMAVGANATINVAGRHTRLGMLRSGALRATAVDAIRRLNVKVAHPEVQVGKLSGGNQQKVLLARWLEINPKVLILDEPTRGVDILAKSEIYQFIRRMAGQGVAVIVISSELPEVIGICDRVLVMREGAITGELDGAAITQENIMRLATDTDHPAPHGAAVPFAASHDAATASSPSSAPPHHHG</sequence>
<dbReference type="InterPro" id="IPR003593">
    <property type="entry name" value="AAA+_ATPase"/>
</dbReference>
<evidence type="ECO:0000256" key="8">
    <source>
        <dbReference type="ARBA" id="ARBA00022840"/>
    </source>
</evidence>
<protein>
    <submittedName>
        <fullName evidence="12">D-xylose ABC transporter ATP-binding protein</fullName>
    </submittedName>
</protein>
<dbReference type="Gene3D" id="3.40.50.300">
    <property type="entry name" value="P-loop containing nucleotide triphosphate hydrolases"/>
    <property type="match status" value="2"/>
</dbReference>
<proteinExistence type="predicted"/>
<keyword evidence="8 12" id="KW-0067">ATP-binding</keyword>
<name>A0A246WSD6_9BURK</name>
<gene>
    <name evidence="12" type="ORF">CEJ42_10895</name>
</gene>
<dbReference type="FunFam" id="3.40.50.300:FF:000127">
    <property type="entry name" value="Ribose import ATP-binding protein RbsA"/>
    <property type="match status" value="1"/>
</dbReference>
<keyword evidence="5" id="KW-0762">Sugar transport</keyword>
<evidence type="ECO:0000313" key="12">
    <source>
        <dbReference type="EMBL" id="OWY29343.1"/>
    </source>
</evidence>
<dbReference type="InterPro" id="IPR017871">
    <property type="entry name" value="ABC_transporter-like_CS"/>
</dbReference>
<dbReference type="GO" id="GO:0016887">
    <property type="term" value="F:ATP hydrolysis activity"/>
    <property type="evidence" value="ECO:0007669"/>
    <property type="project" value="InterPro"/>
</dbReference>
<dbReference type="CDD" id="cd03216">
    <property type="entry name" value="ABC_Carb_Monos_I"/>
    <property type="match status" value="1"/>
</dbReference>
<dbReference type="InterPro" id="IPR027417">
    <property type="entry name" value="P-loop_NTPase"/>
</dbReference>
<dbReference type="SMART" id="SM00382">
    <property type="entry name" value="AAA"/>
    <property type="match status" value="2"/>
</dbReference>
<dbReference type="Pfam" id="PF00005">
    <property type="entry name" value="ABC_tran"/>
    <property type="match status" value="2"/>
</dbReference>
<dbReference type="EMBL" id="NJGU01000005">
    <property type="protein sequence ID" value="OWY29343.1"/>
    <property type="molecule type" value="Genomic_DNA"/>
</dbReference>
<dbReference type="CDD" id="cd03215">
    <property type="entry name" value="ABC_Carb_Monos_II"/>
    <property type="match status" value="1"/>
</dbReference>
<keyword evidence="7" id="KW-0547">Nucleotide-binding</keyword>
<evidence type="ECO:0000256" key="7">
    <source>
        <dbReference type="ARBA" id="ARBA00022741"/>
    </source>
</evidence>
<evidence type="ECO:0000256" key="2">
    <source>
        <dbReference type="ARBA" id="ARBA00022448"/>
    </source>
</evidence>
<organism evidence="12 13">
    <name type="scientific">Herbaspirillum robiniae</name>
    <dbReference type="NCBI Taxonomy" id="2014887"/>
    <lineage>
        <taxon>Bacteria</taxon>
        <taxon>Pseudomonadati</taxon>
        <taxon>Pseudomonadota</taxon>
        <taxon>Betaproteobacteria</taxon>
        <taxon>Burkholderiales</taxon>
        <taxon>Oxalobacteraceae</taxon>
        <taxon>Herbaspirillum</taxon>
    </lineage>
</organism>
<keyword evidence="4" id="KW-0997">Cell inner membrane</keyword>
<dbReference type="PANTHER" id="PTHR43790:SF3">
    <property type="entry name" value="D-ALLOSE IMPORT ATP-BINDING PROTEIN ALSA-RELATED"/>
    <property type="match status" value="1"/>
</dbReference>
<dbReference type="PROSITE" id="PS00211">
    <property type="entry name" value="ABC_TRANSPORTER_1"/>
    <property type="match status" value="1"/>
</dbReference>
<dbReference type="Proteomes" id="UP000197596">
    <property type="component" value="Unassembled WGS sequence"/>
</dbReference>
<dbReference type="PANTHER" id="PTHR43790">
    <property type="entry name" value="CARBOHYDRATE TRANSPORT ATP-BINDING PROTEIN MG119-RELATED"/>
    <property type="match status" value="1"/>
</dbReference>
<feature type="domain" description="ABC transporter" evidence="11">
    <location>
        <begin position="259"/>
        <end position="501"/>
    </location>
</feature>
<evidence type="ECO:0000256" key="3">
    <source>
        <dbReference type="ARBA" id="ARBA00022475"/>
    </source>
</evidence>
<dbReference type="InterPro" id="IPR050107">
    <property type="entry name" value="ABC_carbohydrate_import_ATPase"/>
</dbReference>
<keyword evidence="10" id="KW-0472">Membrane</keyword>
<feature type="domain" description="ABC transporter" evidence="11">
    <location>
        <begin position="7"/>
        <end position="243"/>
    </location>
</feature>
<dbReference type="InterPro" id="IPR003439">
    <property type="entry name" value="ABC_transporter-like_ATP-bd"/>
</dbReference>
<dbReference type="AlphaFoldDB" id="A0A246WSD6"/>
<dbReference type="RefSeq" id="WP_088751064.1">
    <property type="nucleotide sequence ID" value="NZ_NJGU01000005.1"/>
</dbReference>
<evidence type="ECO:0000256" key="9">
    <source>
        <dbReference type="ARBA" id="ARBA00022967"/>
    </source>
</evidence>